<feature type="compositionally biased region" description="Polar residues" evidence="1">
    <location>
        <begin position="839"/>
        <end position="853"/>
    </location>
</feature>
<dbReference type="EMBL" id="PGCJ01000509">
    <property type="protein sequence ID" value="PLW27006.1"/>
    <property type="molecule type" value="Genomic_DNA"/>
</dbReference>
<dbReference type="OrthoDB" id="10442696at2759"/>
<accession>A0A2N5TN57</accession>
<feature type="region of interest" description="Disordered" evidence="1">
    <location>
        <begin position="158"/>
        <end position="221"/>
    </location>
</feature>
<feature type="compositionally biased region" description="Basic residues" evidence="1">
    <location>
        <begin position="318"/>
        <end position="328"/>
    </location>
</feature>
<dbReference type="AlphaFoldDB" id="A0A2N5TN57"/>
<feature type="compositionally biased region" description="Low complexity" evidence="1">
    <location>
        <begin position="76"/>
        <end position="91"/>
    </location>
</feature>
<evidence type="ECO:0000313" key="2">
    <source>
        <dbReference type="EMBL" id="PLW26936.1"/>
    </source>
</evidence>
<name>A0A2N5TN57_9BASI</name>
<feature type="region of interest" description="Disordered" evidence="1">
    <location>
        <begin position="755"/>
        <end position="777"/>
    </location>
</feature>
<evidence type="ECO:0000313" key="4">
    <source>
        <dbReference type="Proteomes" id="UP000235388"/>
    </source>
</evidence>
<feature type="compositionally biased region" description="Basic and acidic residues" evidence="1">
    <location>
        <begin position="185"/>
        <end position="195"/>
    </location>
</feature>
<feature type="region of interest" description="Disordered" evidence="1">
    <location>
        <begin position="919"/>
        <end position="988"/>
    </location>
</feature>
<feature type="compositionally biased region" description="Polar residues" evidence="1">
    <location>
        <begin position="877"/>
        <end position="886"/>
    </location>
</feature>
<keyword evidence="4" id="KW-1185">Reference proteome</keyword>
<reference evidence="2 4" key="1">
    <citation type="submission" date="2017-11" db="EMBL/GenBank/DDBJ databases">
        <title>De novo assembly and phasing of dikaryotic genomes from two isolates of Puccinia coronata f. sp. avenae, the causal agent of oat crown rust.</title>
        <authorList>
            <person name="Miller M.E."/>
            <person name="Zhang Y."/>
            <person name="Omidvar V."/>
            <person name="Sperschneider J."/>
            <person name="Schwessinger B."/>
            <person name="Raley C."/>
            <person name="Palmer J.M."/>
            <person name="Garnica D."/>
            <person name="Upadhyaya N."/>
            <person name="Rathjen J."/>
            <person name="Taylor J.M."/>
            <person name="Park R.F."/>
            <person name="Dodds P.N."/>
            <person name="Hirsch C.D."/>
            <person name="Kianian S.F."/>
            <person name="Figueroa M."/>
        </authorList>
    </citation>
    <scope>NUCLEOTIDE SEQUENCE [LARGE SCALE GENOMIC DNA]</scope>
    <source>
        <strain evidence="2">12NC29</strain>
    </source>
</reference>
<evidence type="ECO:0000256" key="1">
    <source>
        <dbReference type="SAM" id="MobiDB-lite"/>
    </source>
</evidence>
<feature type="compositionally biased region" description="Polar residues" evidence="1">
    <location>
        <begin position="964"/>
        <end position="984"/>
    </location>
</feature>
<feature type="region of interest" description="Disordered" evidence="1">
    <location>
        <begin position="800"/>
        <end position="886"/>
    </location>
</feature>
<dbReference type="EMBL" id="PGCJ01000513">
    <property type="protein sequence ID" value="PLW26936.1"/>
    <property type="molecule type" value="Genomic_DNA"/>
</dbReference>
<sequence>MADVSLEFDPRAPGTHKSDMSEYLYRLNPKLKFPKSILKDDLIELVDAEQEAARARARGCPPPATGRGMRRRSNPRDAPAVDVDTVTTTRRGSVPGNLPVVTERPRGSRRSTPVAGSLVAVTNSNTNQDVIRNPSATQVGGAQARRHAHVDQGVVEKSVTTAGSAGTPLDAANAPGGDGFTLVTSRERRTSRAEDSGFAVNDVQRSNANPGPPSRPTSPTFAEVVRSPRQESSTALLKKAPAVGSASAEALDVKEKKCKREYLSFVNSDHHARLIDALQFIPPNEYKVAPSVFDFNCKTVHGAGGIMISCTPSGSKGAIRKPKTKRRAAVISDNDRDSSDEEIKRIAWGHPTASTDSRPSGSGSHPTPTIKDKGKAPAGSGSHPTPTIKAKGKAPAQASSKTTDTGRRSPLQFVPDSIVREENCGRPSGSGTHPTPTPPTPKPIKAKPRFPGLAFDPDSIVWDENCGRLSGSGTHPTPPTPKSIKAKPRFPGLAIDPPLAGRTAFTMYLYPSQVGMHSSAVSQALTRLNVGRTFTPHDPVDPNFKPTISRLKVGDEWRYIEHGQAGRVSVAKIPTTPAAAAAADSLYYWNPKDDTKHNIADETAAHLLDSSPNLIAGLPKPLAADELKKTSDDLLDLGWCVIDGSEYHSSECDLPPPLTALKEPTSRVTVEEPTRQLTVEEPTPRVKVEEPTLIKACDGAECEMPGSFPADLPPSSPINANTANYPPVKLSPEATPFKDHFADFVQDALGKLRRMSPSRLAQPELKNPSESPEMASLNSFYRPKMRRWDRNAEIPLNAFQRCTQDDPPEPRSPLSEPDGPTTTASEAEGQKDTRILTDGVNNSAIYDGTSETPASGFKQCKQDVPPELKSPVGEPDSPTTTAISNAEDQEIIQLASEPNQCTIPTDGVLLAISDCTAEALSSSSEECKQDVSPEPTSPLSESDGPTTTELKSPPSEPESPTTTASDANSQKITQLASEANQFPIPTNGVDLAATSGDAANLEVNLNPRPAFAHDLISTNSNEETSEIGHIDSSHTKPQLELIPFVEPSLTFNPSIDSSLKDALDEALADNS</sequence>
<proteinExistence type="predicted"/>
<protein>
    <submittedName>
        <fullName evidence="2">Uncharacterized protein</fullName>
    </submittedName>
</protein>
<feature type="compositionally biased region" description="Basic and acidic residues" evidence="1">
    <location>
        <begin position="333"/>
        <end position="345"/>
    </location>
</feature>
<feature type="region of interest" description="Disordered" evidence="1">
    <location>
        <begin position="312"/>
        <end position="450"/>
    </location>
</feature>
<feature type="region of interest" description="Disordered" evidence="1">
    <location>
        <begin position="468"/>
        <end position="490"/>
    </location>
</feature>
<feature type="compositionally biased region" description="Low complexity" evidence="1">
    <location>
        <begin position="945"/>
        <end position="963"/>
    </location>
</feature>
<comment type="caution">
    <text evidence="2">The sequence shown here is derived from an EMBL/GenBank/DDBJ whole genome shotgun (WGS) entry which is preliminary data.</text>
</comment>
<dbReference type="Proteomes" id="UP000235388">
    <property type="component" value="Unassembled WGS sequence"/>
</dbReference>
<gene>
    <name evidence="3" type="ORF">PCANC_21528</name>
    <name evidence="2" type="ORF">PCANC_24559</name>
</gene>
<feature type="region of interest" description="Disordered" evidence="1">
    <location>
        <begin position="54"/>
        <end position="113"/>
    </location>
</feature>
<evidence type="ECO:0000313" key="3">
    <source>
        <dbReference type="EMBL" id="PLW27006.1"/>
    </source>
</evidence>
<organism evidence="2 4">
    <name type="scientific">Puccinia coronata f. sp. avenae</name>
    <dbReference type="NCBI Taxonomy" id="200324"/>
    <lineage>
        <taxon>Eukaryota</taxon>
        <taxon>Fungi</taxon>
        <taxon>Dikarya</taxon>
        <taxon>Basidiomycota</taxon>
        <taxon>Pucciniomycotina</taxon>
        <taxon>Pucciniomycetes</taxon>
        <taxon>Pucciniales</taxon>
        <taxon>Pucciniaceae</taxon>
        <taxon>Puccinia</taxon>
    </lineage>
</organism>
<feature type="compositionally biased region" description="Polar residues" evidence="1">
    <location>
        <begin position="352"/>
        <end position="367"/>
    </location>
</feature>